<dbReference type="NCBIfam" id="TIGR00254">
    <property type="entry name" value="GGDEF"/>
    <property type="match status" value="1"/>
</dbReference>
<organism evidence="5 6">
    <name type="scientific">Vibrio furnissii</name>
    <dbReference type="NCBI Taxonomy" id="29494"/>
    <lineage>
        <taxon>Bacteria</taxon>
        <taxon>Pseudomonadati</taxon>
        <taxon>Pseudomonadota</taxon>
        <taxon>Gammaproteobacteria</taxon>
        <taxon>Vibrionales</taxon>
        <taxon>Vibrionaceae</taxon>
        <taxon>Vibrio</taxon>
    </lineage>
</organism>
<feature type="domain" description="GGDEF" evidence="4">
    <location>
        <begin position="357"/>
        <end position="486"/>
    </location>
</feature>
<keyword evidence="3" id="KW-1133">Transmembrane helix</keyword>
<dbReference type="PROSITE" id="PS50887">
    <property type="entry name" value="GGDEF"/>
    <property type="match status" value="1"/>
</dbReference>
<evidence type="ECO:0000259" key="4">
    <source>
        <dbReference type="PROSITE" id="PS50887"/>
    </source>
</evidence>
<dbReference type="AlphaFoldDB" id="A0A0Q2SEL6"/>
<dbReference type="Gene3D" id="3.30.450.20">
    <property type="entry name" value="PAS domain"/>
    <property type="match status" value="1"/>
</dbReference>
<evidence type="ECO:0000313" key="6">
    <source>
        <dbReference type="Proteomes" id="UP000051221"/>
    </source>
</evidence>
<dbReference type="SUPFAM" id="SSF55073">
    <property type="entry name" value="Nucleotide cyclase"/>
    <property type="match status" value="1"/>
</dbReference>
<accession>A0A0Q2SEL6</accession>
<proteinExistence type="predicted"/>
<protein>
    <recommendedName>
        <fullName evidence="1">diguanylate cyclase</fullName>
        <ecNumber evidence="1">2.7.7.65</ecNumber>
    </recommendedName>
</protein>
<gene>
    <name evidence="5" type="ORF">AMR76_11515</name>
</gene>
<keyword evidence="3" id="KW-0472">Membrane</keyword>
<reference evidence="5 6" key="1">
    <citation type="submission" date="2015-08" db="EMBL/GenBank/DDBJ databases">
        <title>Antibacterial properties of a collection of Vibrionaceae strains.</title>
        <authorList>
            <person name="Giubergia S."/>
        </authorList>
    </citation>
    <scope>NUCLEOTIDE SEQUENCE [LARGE SCALE GENOMIC DNA]</scope>
    <source>
        <strain evidence="5 6">S0821</strain>
    </source>
</reference>
<evidence type="ECO:0000256" key="3">
    <source>
        <dbReference type="SAM" id="Phobius"/>
    </source>
</evidence>
<dbReference type="GO" id="GO:1902201">
    <property type="term" value="P:negative regulation of bacterial-type flagellum-dependent cell motility"/>
    <property type="evidence" value="ECO:0007669"/>
    <property type="project" value="TreeGrafter"/>
</dbReference>
<keyword evidence="3" id="KW-0812">Transmembrane</keyword>
<comment type="caution">
    <text evidence="5">The sequence shown here is derived from an EMBL/GenBank/DDBJ whole genome shotgun (WGS) entry which is preliminary data.</text>
</comment>
<dbReference type="PANTHER" id="PTHR45138:SF9">
    <property type="entry name" value="DIGUANYLATE CYCLASE DGCM-RELATED"/>
    <property type="match status" value="1"/>
</dbReference>
<dbReference type="FunCoup" id="A0A0Q2SEL6">
    <property type="interactions" value="46"/>
</dbReference>
<keyword evidence="6" id="KW-1185">Reference proteome</keyword>
<dbReference type="PANTHER" id="PTHR45138">
    <property type="entry name" value="REGULATORY COMPONENTS OF SENSORY TRANSDUCTION SYSTEM"/>
    <property type="match status" value="1"/>
</dbReference>
<feature type="transmembrane region" description="Helical" evidence="3">
    <location>
        <begin position="301"/>
        <end position="319"/>
    </location>
</feature>
<name>A0A0Q2SEL6_VIBFU</name>
<dbReference type="EC" id="2.7.7.65" evidence="1"/>
<dbReference type="Proteomes" id="UP000051221">
    <property type="component" value="Unassembled WGS sequence"/>
</dbReference>
<dbReference type="GO" id="GO:0043709">
    <property type="term" value="P:cell adhesion involved in single-species biofilm formation"/>
    <property type="evidence" value="ECO:0007669"/>
    <property type="project" value="TreeGrafter"/>
</dbReference>
<evidence type="ECO:0000256" key="2">
    <source>
        <dbReference type="ARBA" id="ARBA00034247"/>
    </source>
</evidence>
<dbReference type="InterPro" id="IPR029787">
    <property type="entry name" value="Nucleotide_cyclase"/>
</dbReference>
<dbReference type="Gene3D" id="3.30.70.270">
    <property type="match status" value="1"/>
</dbReference>
<dbReference type="CDD" id="cd18773">
    <property type="entry name" value="PDC1_HK_sensor"/>
    <property type="match status" value="1"/>
</dbReference>
<dbReference type="GO" id="GO:0052621">
    <property type="term" value="F:diguanylate cyclase activity"/>
    <property type="evidence" value="ECO:0007669"/>
    <property type="project" value="UniProtKB-EC"/>
</dbReference>
<dbReference type="CDD" id="cd01949">
    <property type="entry name" value="GGDEF"/>
    <property type="match status" value="1"/>
</dbReference>
<comment type="catalytic activity">
    <reaction evidence="2">
        <text>2 GTP = 3',3'-c-di-GMP + 2 diphosphate</text>
        <dbReference type="Rhea" id="RHEA:24898"/>
        <dbReference type="ChEBI" id="CHEBI:33019"/>
        <dbReference type="ChEBI" id="CHEBI:37565"/>
        <dbReference type="ChEBI" id="CHEBI:58805"/>
        <dbReference type="EC" id="2.7.7.65"/>
    </reaction>
</comment>
<dbReference type="InParanoid" id="A0A0Q2SEL6"/>
<dbReference type="Pfam" id="PF00990">
    <property type="entry name" value="GGDEF"/>
    <property type="match status" value="1"/>
</dbReference>
<evidence type="ECO:0000256" key="1">
    <source>
        <dbReference type="ARBA" id="ARBA00012528"/>
    </source>
</evidence>
<dbReference type="SMART" id="SM00267">
    <property type="entry name" value="GGDEF"/>
    <property type="match status" value="1"/>
</dbReference>
<sequence length="486" mass="55386">MKKHYNTKTVFLAPLFVALILLIAMISSYMRILNSDIDDEYRNANTMMMRAGKIVVALDYGFTNYFESPSIMSTGFVKSVADGLCRIVPKESMLLTNKKASSSPPISISYMMVGDESLCDEAHPLYDLMRRKVSLAPIISFLNDLDNYIIGVHYIDNAGYIISAPDSVLKDVTKERLMTVKLREFWQKAADNPDIITVTGPSAFSEVLHQKNTMTLAMPVYMESNFIGVVALDISVDRLIDDSSRLTDKIRLVRSEELPKDGSVYRPHKLDISYTKMDHYLYYQWNWAVEISRFVKEKQTSVYALVLAYLVSVVGMFYFNTRIEKSYYENLASRDPMTGLLNRRGMEEFLQVKQHSRYLSVAVLDIDNFKSINDTYGHDVGDDVICYVGDQIECNIRETDAVARFGGEEFVVYLTSPDPLQIEAVMQRVKEAITRDSTRVVPNGFTISGGIQVIESHQEWDFDKQFKLADEKLYLAKTTGKDKLVF</sequence>
<dbReference type="InterPro" id="IPR000160">
    <property type="entry name" value="GGDEF_dom"/>
</dbReference>
<evidence type="ECO:0000313" key="5">
    <source>
        <dbReference type="EMBL" id="KQH85899.1"/>
    </source>
</evidence>
<dbReference type="InterPro" id="IPR050469">
    <property type="entry name" value="Diguanylate_Cyclase"/>
</dbReference>
<dbReference type="EMBL" id="LKHS01000009">
    <property type="protein sequence ID" value="KQH85899.1"/>
    <property type="molecule type" value="Genomic_DNA"/>
</dbReference>
<dbReference type="RefSeq" id="WP_055466149.1">
    <property type="nucleotide sequence ID" value="NZ_CP089603.1"/>
</dbReference>
<dbReference type="InterPro" id="IPR043128">
    <property type="entry name" value="Rev_trsase/Diguanyl_cyclase"/>
</dbReference>
<dbReference type="GO" id="GO:0005886">
    <property type="term" value="C:plasma membrane"/>
    <property type="evidence" value="ECO:0007669"/>
    <property type="project" value="TreeGrafter"/>
</dbReference>